<dbReference type="Gene3D" id="3.20.20.70">
    <property type="entry name" value="Aldolase class I"/>
    <property type="match status" value="1"/>
</dbReference>
<reference evidence="6" key="1">
    <citation type="journal article" date="2019" name="Int. J. Syst. Evol. Microbiol.">
        <title>The Global Catalogue of Microorganisms (GCM) 10K type strain sequencing project: providing services to taxonomists for standard genome sequencing and annotation.</title>
        <authorList>
            <consortium name="The Broad Institute Genomics Platform"/>
            <consortium name="The Broad Institute Genome Sequencing Center for Infectious Disease"/>
            <person name="Wu L."/>
            <person name="Ma J."/>
        </authorList>
    </citation>
    <scope>NUCLEOTIDE SEQUENCE [LARGE SCALE GENOMIC DNA]</scope>
    <source>
        <strain evidence="6">TISTR 2562</strain>
    </source>
</reference>
<dbReference type="PANTHER" id="PTHR37418">
    <property type="entry name" value="3-KETO-5-AMINOHEXANOATE CLEAVAGE ENZYME-RELATED"/>
    <property type="match status" value="1"/>
</dbReference>
<keyword evidence="2" id="KW-0808">Transferase</keyword>
<evidence type="ECO:0000256" key="4">
    <source>
        <dbReference type="ARBA" id="ARBA00022833"/>
    </source>
</evidence>
<dbReference type="InterPro" id="IPR008567">
    <property type="entry name" value="BKACE"/>
</dbReference>
<dbReference type="PANTHER" id="PTHR37418:SF2">
    <property type="entry name" value="3-KETO-5-AMINOHEXANOATE CLEAVAGE ENZYME"/>
    <property type="match status" value="1"/>
</dbReference>
<keyword evidence="4" id="KW-0862">Zinc</keyword>
<sequence>MSLTPLPRLMVAPNGARKGKADHPALPITLPEIIETAHACHRARADGLHLHLRDAGGVHILDSGLYREALAALGEAVPDLAVQVTTEAVGLYTPAEQRQLVRDLRPALVSVSLAEMLAEGEFDAGEEFYKECAEAGTAVQHILYGVDDLALFDRMETEGRLPAGPSQMLFVLGRRAKDQQSDPADLAPFIRWLAQRGDQPDWAICAFGRGETRCLQEAAEAGGKLRVGFENSFRNGDGTLAKDNAERVAEVFATCRPASVR</sequence>
<keyword evidence="3" id="KW-0479">Metal-binding</keyword>
<accession>A0ABW5TZ19</accession>
<evidence type="ECO:0000313" key="6">
    <source>
        <dbReference type="Proteomes" id="UP001597474"/>
    </source>
</evidence>
<keyword evidence="6" id="KW-1185">Reference proteome</keyword>
<name>A0ABW5TZ19_9RHOB</name>
<comment type="caution">
    <text evidence="5">The sequence shown here is derived from an EMBL/GenBank/DDBJ whole genome shotgun (WGS) entry which is preliminary data.</text>
</comment>
<evidence type="ECO:0000256" key="2">
    <source>
        <dbReference type="ARBA" id="ARBA00022679"/>
    </source>
</evidence>
<dbReference type="InterPro" id="IPR013785">
    <property type="entry name" value="Aldolase_TIM"/>
</dbReference>
<organism evidence="5 6">
    <name type="scientific">Sulfitobacter aestuarii</name>
    <dbReference type="NCBI Taxonomy" id="2161676"/>
    <lineage>
        <taxon>Bacteria</taxon>
        <taxon>Pseudomonadati</taxon>
        <taxon>Pseudomonadota</taxon>
        <taxon>Alphaproteobacteria</taxon>
        <taxon>Rhodobacterales</taxon>
        <taxon>Roseobacteraceae</taxon>
        <taxon>Sulfitobacter</taxon>
    </lineage>
</organism>
<gene>
    <name evidence="5" type="ORF">ACFSUD_04895</name>
</gene>
<evidence type="ECO:0000313" key="5">
    <source>
        <dbReference type="EMBL" id="MFD2738898.1"/>
    </source>
</evidence>
<evidence type="ECO:0000256" key="1">
    <source>
        <dbReference type="ARBA" id="ARBA00001947"/>
    </source>
</evidence>
<dbReference type="Proteomes" id="UP001597474">
    <property type="component" value="Unassembled WGS sequence"/>
</dbReference>
<dbReference type="Pfam" id="PF05853">
    <property type="entry name" value="BKACE"/>
    <property type="match status" value="1"/>
</dbReference>
<protein>
    <submittedName>
        <fullName evidence="5">3-keto-5-aminohexanoate cleavage protein</fullName>
    </submittedName>
</protein>
<dbReference type="EMBL" id="JBHUMP010000003">
    <property type="protein sequence ID" value="MFD2738898.1"/>
    <property type="molecule type" value="Genomic_DNA"/>
</dbReference>
<dbReference type="RefSeq" id="WP_386372038.1">
    <property type="nucleotide sequence ID" value="NZ_JBHUMP010000003.1"/>
</dbReference>
<comment type="cofactor">
    <cofactor evidence="1">
        <name>Zn(2+)</name>
        <dbReference type="ChEBI" id="CHEBI:29105"/>
    </cofactor>
</comment>
<proteinExistence type="predicted"/>
<evidence type="ECO:0000256" key="3">
    <source>
        <dbReference type="ARBA" id="ARBA00022723"/>
    </source>
</evidence>